<dbReference type="Gene3D" id="3.40.50.150">
    <property type="entry name" value="Vaccinia Virus protein VP39"/>
    <property type="match status" value="1"/>
</dbReference>
<protein>
    <submittedName>
        <fullName evidence="2">Uncharacterized protein</fullName>
    </submittedName>
</protein>
<sequence>MENQKLRFFKKGGTLEDWNEVLQSGLLPHQMSWVDAKEHDDILSYAESVLGKGMVMEYECHDWNGRAQGKACLRVEDWSEVGRGFLVGDHLVASDGYYEWYGQHYLMRGKGLYHLCSCDRKKCKIKLARGDGRELVHISRWRLVNPLMMYDMEYSKKRALEGIVSFIDAWSPRVPEPAGGPAAKGKVETFEDPTGIDKALEKAKKAVTENLEPEEKKEESRGERERGPRGSVGALLEKRAAERREQQLKKEEEKAKKESRGRSRSRKRRRGRKKRRASSSERRSGSGGSRSSESSRGFRQPFTRGEDELWRLSKRNPGQLLKSGMKELSRYLASRAESGGGDESWSSYKMMAYINQVVLVQHPPPAIGVRSHRELITLGTAIDMLIMGELAELGDLLMQRLKALETSLVESNWMSARHQELIPPQAASLTSESERRRAAKQEVKERSKSPELARRVHFDDQPREIGRPEGAVEKPGGSSSARQRRSAWQKAVWPKKERGWKKPEDSGEGSSEERSEALPAKSNPEESDGDWESLKSVDLEAGVEESLAIMQRWLKGEECGGMSISQTGGLLALVCMRSGTNLGEYLKRSIEPGSDDGNRGRQREVLPLPLWADGKEQLRSLFESGDFRKFGGTDRKAFRHARRAGLLIWHCLAVVVLNFLWTGGGKQAKVHRGTTSVSQARALDRIWEMVKAFVDDSSETKSKVPRSPEMGEWGRKVGDVRISYQGEIVEKGQRLTLDQVLPGLPPAGYGASGPPSAPNVWSDPRLAKGTLAKLWENESSLRARMMDQDFPYLTRWVTNPKTKNVAIGIPSVKAMGLNVTALEKLAEWYCPVQPIAKCVNINVMRREDPNLENFFAILERHWAESGPIANDGYDDACDSDPDDEDTDPVVPESTSMDMVDTVPMDTQDMTAAESVVENANAAKSCEAVPMEPKDTYIPAAPVEETSSQLLKAGPLKTQDVLEAHAEENEKEKLLKARTLILGESPSGKGFGLSGGPPAGDAGPASGEVAQHAGQKEETVDGFGGEEQFEPPRVSDSEQAQGGEKESKNLEKGKIEKGEHKDPEKPEETVVIEEKVKNKELEHKGPEKPEETVPSGSAASKRSEELKNEDGSDSSGGGPALPTVTRLDQQAFKKMKTNVQKMNKEEPAESKRGRGRGRGRGRRQKEDEDEPLPAQKKARTDDDDDDDEARRDLTTTFEALAEEEQGKEAKTKKTRQPKAKAKGKAKPKAKGQPKAKAKGQPKAKAKGQAKAKAKGQAKSKAKGQPVEKPKRAIFNTPARKSKTPSEETPDPAHQEDAAKRAKGPKKKNADKATFAGRYPPSNEAALGRFNALCSAYRTAIEPLVKSGSRVEVLLREMRRGQSWLASHGFFASIPEGFASLFAFRTSLLLLVCMAMEGHFILENPRSSLMFLYMMDVFKTVAELGEPVSHKEPETLPGEPVFHKDSIEPTQETFVSEVEVLRSEMESTELTVEGEFATEADMIEKDIYQNITLYYVERSYKASMKPLVGTQRKRSSIEINHRARMDVQGGLQDLELKPGCVLGEGVEEGEEEITKSDDENQENGAKLRKKLGIPEMDPDALPSSCLPKYLTCMAKRISSLAALTAKFNKPKLSDIQTRLLDVLIMLREALLSESSALEEIHKPFIPKESKDEKGAKGRAAAKAAVKGSHKAPEPGDLTNNYAELLSEGVPAAKLRHVADKARAEVGERQLASKASSGANACREAHAFIGRWNLAWKIPYSYLPLQKKDGSQIEVPYISPKDYLKFLLGKAPHLLYGGLDDLELGAKHWECFWNHYREIHPTHVLFEASGNTERRLSNTIGLAFYGDEGRGLKRGNTCIITMETVLGLMDPSNPRDSRCCESCCVSKSTAKRYDLREGFMASPNDLGEIPLFAQHVSNYKHHSFLTKYALSILPHSYFKETDLLERLMGRLCQDFRELFESGLETGQGKVFAALTGMKGDLKWYQSIANLSRCFAKQLKPDEPCCHQCMAGTADMPFEQTTHNPDWAQTMFFQRPWAQDNEPQAITNLPFDAAAPERILRRDVFHNAKQGTFRDYIASTVLLLCLLGYFHDSHGSNSRDALLGRAHAHFSLWCCSTGKTPALRSFNSLFFSITSWSDYPWINCKGSDTSLCVSWLRCLTRCLLFDLKDPEHKQTLESMHQAAVQGERFFKIVYTHGIWLSRHCAAATYEALHLFLKEYNTLSFLSLYKHAYTGYAKKTKMHMLAHEKYDLHMLLVGKRPVALNPVIFATEQNEDTVGPQIHASREEWEKIAGEMYRRGLVKTVAAPVLVRGRYLVNGSFGVAKPGKYLDDERPVLRLIMDFRGTNAATRVLEGDVRSLTGAPALQHVVLPAGKVVRMSADDLVSAFYLFALPPGWPEMMTFAEKVSWRSLGVEREGETYIGAAVLPMGWASAVGVLQHAHRRLALRSPLQGGGGLLGKCEIRRDSVFPNLEEEDKLWSLYLDDTSLYEIMEARVAEDLEGKSSEEQEALRRAYAHWGVPYSKEKSLQRARRAEKLGAVVDGDRGTLQGSMKRALDSLSLSFWLLRQEKVPRKGLQVFLGREVHTLQFRRPLFGVFDYLWKDISDGEVLIELGAKSVEEILMAGCSQPLRVTDLRAKLHEVVTASDASETGGGSVYGSKLTSRGLREMCALEEEEDDVGGEGINLDEPQSVLVFDFFAGIGGLSRALELAGQKVDHLVVIEKDPECLSKLNVDRIHLQDPRSQLFYKYVEILGWIEDLAREMKVWSVLMVENVVGDDADIREMSQQLGCRPVHVCSGCLSCVRRPRLYWCNVALDDHASFQLNHHEPYDVIEFNEELEPLGSVCDEQWFWPAAEVNKNLRLPTFTRAIPRRNPPKEPAGLQSCDRSTLDRWKEDRMKFPPYTYRPEFLFHHAAGEEVKRVASATERERLMGYPTGYTLALFRKEADTEEEKTKQSVAREAAIGNSFHAVVVACLMDLWLWKKQARTDPKGASAIVKRWHEEMAVRSFNDIGEKDDATTHVSESERDKEEEEAQAQMARNPKREQWLRLAGHSFGKDGGARLLNVRLIHQYLRRMEFRGSDVRLDLQVVYRPDAVTRTTVDPGRWVWKTAQSYKWHQDEHINLLELRAILRSLEWRARSASFHSCRFLHLSDSQICLAVLTKGRSSSRKISRILRKISALCVALNLFPLWAWIASRLNPADGPSRRFEKDAKKGD</sequence>
<dbReference type="PANTHER" id="PTHR34403">
    <property type="entry name" value="TOL-PAL SYSTEM PROTEIN TOLA"/>
    <property type="match status" value="1"/>
</dbReference>
<evidence type="ECO:0000256" key="1">
    <source>
        <dbReference type="SAM" id="MobiDB-lite"/>
    </source>
</evidence>
<feature type="compositionally biased region" description="Basic and acidic residues" evidence="1">
    <location>
        <begin position="1289"/>
        <end position="1298"/>
    </location>
</feature>
<feature type="region of interest" description="Disordered" evidence="1">
    <location>
        <begin position="2989"/>
        <end position="3016"/>
    </location>
</feature>
<evidence type="ECO:0000313" key="2">
    <source>
        <dbReference type="EMBL" id="CAK9061157.1"/>
    </source>
</evidence>
<feature type="compositionally biased region" description="Acidic residues" evidence="1">
    <location>
        <begin position="872"/>
        <end position="887"/>
    </location>
</feature>
<keyword evidence="3" id="KW-1185">Reference proteome</keyword>
<feature type="compositionally biased region" description="Basic residues" evidence="1">
    <location>
        <begin position="262"/>
        <end position="277"/>
    </location>
</feature>
<feature type="compositionally biased region" description="Basic and acidic residues" evidence="1">
    <location>
        <begin position="1100"/>
        <end position="1109"/>
    </location>
</feature>
<name>A0ABP0NE65_9DINO</name>
<feature type="compositionally biased region" description="Basic and acidic residues" evidence="1">
    <location>
        <begin position="1141"/>
        <end position="1151"/>
    </location>
</feature>
<dbReference type="EMBL" id="CAXAMN010021585">
    <property type="protein sequence ID" value="CAK9061157.1"/>
    <property type="molecule type" value="Genomic_DNA"/>
</dbReference>
<reference evidence="2 3" key="1">
    <citation type="submission" date="2024-02" db="EMBL/GenBank/DDBJ databases">
        <authorList>
            <person name="Chen Y."/>
            <person name="Shah S."/>
            <person name="Dougan E. K."/>
            <person name="Thang M."/>
            <person name="Chan C."/>
        </authorList>
    </citation>
    <scope>NUCLEOTIDE SEQUENCE [LARGE SCALE GENOMIC DNA]</scope>
</reference>
<dbReference type="Proteomes" id="UP001642484">
    <property type="component" value="Unassembled WGS sequence"/>
</dbReference>
<proteinExistence type="predicted"/>
<feature type="compositionally biased region" description="Basic and acidic residues" evidence="1">
    <location>
        <begin position="494"/>
        <end position="516"/>
    </location>
</feature>
<feature type="compositionally biased region" description="Basic and acidic residues" evidence="1">
    <location>
        <begin position="205"/>
        <end position="228"/>
    </location>
</feature>
<accession>A0ABP0NE65</accession>
<feature type="compositionally biased region" description="Basic and acidic residues" evidence="1">
    <location>
        <begin position="1042"/>
        <end position="1090"/>
    </location>
</feature>
<feature type="compositionally biased region" description="Gly residues" evidence="1">
    <location>
        <begin position="988"/>
        <end position="997"/>
    </location>
</feature>
<feature type="region of interest" description="Disordered" evidence="1">
    <location>
        <begin position="984"/>
        <end position="1316"/>
    </location>
</feature>
<dbReference type="InterPro" id="IPR050972">
    <property type="entry name" value="SDr-like"/>
</dbReference>
<organism evidence="2 3">
    <name type="scientific">Durusdinium trenchii</name>
    <dbReference type="NCBI Taxonomy" id="1381693"/>
    <lineage>
        <taxon>Eukaryota</taxon>
        <taxon>Sar</taxon>
        <taxon>Alveolata</taxon>
        <taxon>Dinophyceae</taxon>
        <taxon>Suessiales</taxon>
        <taxon>Symbiodiniaceae</taxon>
        <taxon>Durusdinium</taxon>
    </lineage>
</organism>
<evidence type="ECO:0000313" key="3">
    <source>
        <dbReference type="Proteomes" id="UP001642484"/>
    </source>
</evidence>
<dbReference type="PANTHER" id="PTHR34403:SF8">
    <property type="entry name" value="TOL-PAL SYSTEM PROTEIN TOLA"/>
    <property type="match status" value="1"/>
</dbReference>
<feature type="region of interest" description="Disordered" evidence="1">
    <location>
        <begin position="869"/>
        <end position="895"/>
    </location>
</feature>
<gene>
    <name evidence="2" type="ORF">CCMP2556_LOCUS30081</name>
</gene>
<feature type="compositionally biased region" description="Basic residues" evidence="1">
    <location>
        <begin position="1211"/>
        <end position="1260"/>
    </location>
</feature>
<feature type="region of interest" description="Disordered" evidence="1">
    <location>
        <begin position="205"/>
        <end position="302"/>
    </location>
</feature>
<comment type="caution">
    <text evidence="2">The sequence shown here is derived from an EMBL/GenBank/DDBJ whole genome shotgun (WGS) entry which is preliminary data.</text>
</comment>
<feature type="compositionally biased region" description="Basic and acidic residues" evidence="1">
    <location>
        <begin position="2989"/>
        <end position="3002"/>
    </location>
</feature>
<feature type="compositionally biased region" description="Basic and acidic residues" evidence="1">
    <location>
        <begin position="432"/>
        <end position="472"/>
    </location>
</feature>
<dbReference type="SUPFAM" id="SSF53335">
    <property type="entry name" value="S-adenosyl-L-methionine-dependent methyltransferases"/>
    <property type="match status" value="1"/>
</dbReference>
<dbReference type="InterPro" id="IPR029063">
    <property type="entry name" value="SAM-dependent_MTases_sf"/>
</dbReference>
<feature type="compositionally biased region" description="Basic and acidic residues" evidence="1">
    <location>
        <begin position="236"/>
        <end position="261"/>
    </location>
</feature>
<feature type="region of interest" description="Disordered" evidence="1">
    <location>
        <begin position="424"/>
        <end position="532"/>
    </location>
</feature>
<feature type="compositionally biased region" description="Basic residues" evidence="1">
    <location>
        <begin position="1152"/>
        <end position="1162"/>
    </location>
</feature>